<reference evidence="2" key="1">
    <citation type="journal article" date="2023" name="Mol. Biol. Evol.">
        <title>Third-Generation Sequencing Reveals the Adaptive Role of the Epigenome in Three Deep-Sea Polychaetes.</title>
        <authorList>
            <person name="Perez M."/>
            <person name="Aroh O."/>
            <person name="Sun Y."/>
            <person name="Lan Y."/>
            <person name="Juniper S.K."/>
            <person name="Young C.R."/>
            <person name="Angers B."/>
            <person name="Qian P.Y."/>
        </authorList>
    </citation>
    <scope>NUCLEOTIDE SEQUENCE</scope>
    <source>
        <strain evidence="2">P08H-3</strain>
    </source>
</reference>
<protein>
    <submittedName>
        <fullName evidence="2">Uncharacterized protein</fullName>
    </submittedName>
</protein>
<keyword evidence="1" id="KW-0472">Membrane</keyword>
<dbReference type="EMBL" id="JAODUP010000349">
    <property type="protein sequence ID" value="KAK2151846.1"/>
    <property type="molecule type" value="Genomic_DNA"/>
</dbReference>
<gene>
    <name evidence="2" type="ORF">LSH36_349g03009</name>
</gene>
<name>A0AAD9JF52_9ANNE</name>
<organism evidence="2 3">
    <name type="scientific">Paralvinella palmiformis</name>
    <dbReference type="NCBI Taxonomy" id="53620"/>
    <lineage>
        <taxon>Eukaryota</taxon>
        <taxon>Metazoa</taxon>
        <taxon>Spiralia</taxon>
        <taxon>Lophotrochozoa</taxon>
        <taxon>Annelida</taxon>
        <taxon>Polychaeta</taxon>
        <taxon>Sedentaria</taxon>
        <taxon>Canalipalpata</taxon>
        <taxon>Terebellida</taxon>
        <taxon>Terebelliformia</taxon>
        <taxon>Alvinellidae</taxon>
        <taxon>Paralvinella</taxon>
    </lineage>
</organism>
<keyword evidence="3" id="KW-1185">Reference proteome</keyword>
<feature type="transmembrane region" description="Helical" evidence="1">
    <location>
        <begin position="58"/>
        <end position="77"/>
    </location>
</feature>
<dbReference type="AlphaFoldDB" id="A0AAD9JF52"/>
<proteinExistence type="predicted"/>
<comment type="caution">
    <text evidence="2">The sequence shown here is derived from an EMBL/GenBank/DDBJ whole genome shotgun (WGS) entry which is preliminary data.</text>
</comment>
<keyword evidence="1" id="KW-1133">Transmembrane helix</keyword>
<dbReference type="Proteomes" id="UP001208570">
    <property type="component" value="Unassembled WGS sequence"/>
</dbReference>
<evidence type="ECO:0000256" key="1">
    <source>
        <dbReference type="SAM" id="Phobius"/>
    </source>
</evidence>
<accession>A0AAD9JF52</accession>
<keyword evidence="1" id="KW-0812">Transmembrane</keyword>
<evidence type="ECO:0000313" key="2">
    <source>
        <dbReference type="EMBL" id="KAK2151846.1"/>
    </source>
</evidence>
<evidence type="ECO:0000313" key="3">
    <source>
        <dbReference type="Proteomes" id="UP001208570"/>
    </source>
</evidence>
<sequence>MSDWICTYRQLCKDYPCDMRSSYCEQEKCFLCKGMCSKSRISDNRRLADCWNVCPHSVIALAILSALLLLAVIILVLKLKDLGWPQRVTDGIQHGASEDQQILPNGQEHSSINGATFNITPETAISMDRVIPAHPEQDDYHSAVDIQNRSIQAGSHAKMLTNAPSRERILK</sequence>